<proteinExistence type="predicted"/>
<keyword evidence="2" id="KW-1185">Reference proteome</keyword>
<name>A0ACB8MV61_CITSI</name>
<protein>
    <submittedName>
        <fullName evidence="1">Uncharacterized protein</fullName>
    </submittedName>
</protein>
<evidence type="ECO:0000313" key="2">
    <source>
        <dbReference type="Proteomes" id="UP000829398"/>
    </source>
</evidence>
<gene>
    <name evidence="1" type="ORF">KPL71_003177</name>
</gene>
<dbReference type="Proteomes" id="UP000829398">
    <property type="component" value="Chromosome 2"/>
</dbReference>
<organism evidence="1 2">
    <name type="scientific">Citrus sinensis</name>
    <name type="common">Sweet orange</name>
    <name type="synonym">Citrus aurantium var. sinensis</name>
    <dbReference type="NCBI Taxonomy" id="2711"/>
    <lineage>
        <taxon>Eukaryota</taxon>
        <taxon>Viridiplantae</taxon>
        <taxon>Streptophyta</taxon>
        <taxon>Embryophyta</taxon>
        <taxon>Tracheophyta</taxon>
        <taxon>Spermatophyta</taxon>
        <taxon>Magnoliopsida</taxon>
        <taxon>eudicotyledons</taxon>
        <taxon>Gunneridae</taxon>
        <taxon>Pentapetalae</taxon>
        <taxon>rosids</taxon>
        <taxon>malvids</taxon>
        <taxon>Sapindales</taxon>
        <taxon>Rutaceae</taxon>
        <taxon>Aurantioideae</taxon>
        <taxon>Citrus</taxon>
    </lineage>
</organism>
<dbReference type="EMBL" id="CM039171">
    <property type="protein sequence ID" value="KAH9789797.1"/>
    <property type="molecule type" value="Genomic_DNA"/>
</dbReference>
<sequence>MEQFYRLVPVERCDLYSSTSKDKQVRPQKPKHRRCLTPHVGNFGYLRFINLVDNNFRGEIPEKVGRLFRLEYLLLANNHFSVPPEFGYLSKLTKLFICETHLSGQLLDFIGNPSAIQKDLVRLDASRNHFSSEIPATLSTCTSLEYLNMEGNSFSGIILHCVL</sequence>
<reference evidence="2" key="1">
    <citation type="journal article" date="2023" name="Hortic. Res.">
        <title>A chromosome-level phased genome enabling allele-level studies in sweet orange: a case study on citrus Huanglongbing tolerance.</title>
        <authorList>
            <person name="Wu B."/>
            <person name="Yu Q."/>
            <person name="Deng Z."/>
            <person name="Duan Y."/>
            <person name="Luo F."/>
            <person name="Gmitter F. Jr."/>
        </authorList>
    </citation>
    <scope>NUCLEOTIDE SEQUENCE [LARGE SCALE GENOMIC DNA]</scope>
    <source>
        <strain evidence="2">cv. Valencia</strain>
    </source>
</reference>
<accession>A0ACB8MV61</accession>
<evidence type="ECO:0000313" key="1">
    <source>
        <dbReference type="EMBL" id="KAH9789797.1"/>
    </source>
</evidence>
<comment type="caution">
    <text evidence="1">The sequence shown here is derived from an EMBL/GenBank/DDBJ whole genome shotgun (WGS) entry which is preliminary data.</text>
</comment>